<feature type="compositionally biased region" description="Basic and acidic residues" evidence="4">
    <location>
        <begin position="699"/>
        <end position="726"/>
    </location>
</feature>
<sequence length="726" mass="79115">MTTHDHEPQHTPEVTEPDTEAQVFHLPVERAEPADTAGAGEGEGEVIEGEIVEPPQVDQPEPRGTGSALARTEKREPILPSWAKDSQEFADTARWALGYAGHTAGFHAVRCPVYIARIIARVPQGTLRLLRGLARWLTDAEGRPVRNAAARREDATEYLKLSTQRDGRIRSRAVLTAGLGAAGIAAFLLGRAMLPELVQWSIVAAAIGGLGWLGAPADKPIASRAIEATRVPKLTSDAVTRALAALGISQINQAMGKGGEGIGYPRPISRDGKGWRADIDLPHGVTPGDIMDRREKLASGLRRPTGCVWPESDNAEHAGRLVLWVGDQDMRKAKQSAWALRKGVQVDLFQPQPFGTDQRGRWVDLRLMFTSVAIGAIPRMGKTFALRELLLIAALDPRAELHTYDLKGTGDLDPLEKVTHAHGVGDDDLDLHLADMRAVRTELRRRAKLIRQLAKQGLAPENKVTPELASTKSLGLHPIVIGVDECQVWFEHAKYGEEFEEICTDLVKRGPALGIIIMLATQRPDAKSLPTGISANVSTRFCLKVQGQTENDMVLGTSKYKQGVRATTFAWADKGIGYLVGEGSDAQIVRTVAGLDGPAAEKVAAYARHLREQAGTLSGHAIGETVTSDEDHRRDTLLDDILAVTPETEAKVWNETTVARLAELRPEVYGSWEADQLSAALKPHGIRANRQVWGTDESGEGRNRRGFHRDDITKTVTERDRGREAS</sequence>
<keyword evidence="2 3" id="KW-0067">ATP-binding</keyword>
<accession>A0ABP3N9N5</accession>
<evidence type="ECO:0000256" key="3">
    <source>
        <dbReference type="PROSITE-ProRule" id="PRU00289"/>
    </source>
</evidence>
<feature type="region of interest" description="Disordered" evidence="4">
    <location>
        <begin position="1"/>
        <end position="79"/>
    </location>
</feature>
<evidence type="ECO:0000313" key="7">
    <source>
        <dbReference type="EMBL" id="GAA0538722.1"/>
    </source>
</evidence>
<dbReference type="PANTHER" id="PTHR22683">
    <property type="entry name" value="SPORULATION PROTEIN RELATED"/>
    <property type="match status" value="1"/>
</dbReference>
<dbReference type="PROSITE" id="PS50901">
    <property type="entry name" value="FTSK"/>
    <property type="match status" value="1"/>
</dbReference>
<evidence type="ECO:0000256" key="5">
    <source>
        <dbReference type="SAM" id="Phobius"/>
    </source>
</evidence>
<feature type="transmembrane region" description="Helical" evidence="5">
    <location>
        <begin position="173"/>
        <end position="191"/>
    </location>
</feature>
<dbReference type="EMBL" id="BAAAGS010000029">
    <property type="protein sequence ID" value="GAA0538722.1"/>
    <property type="molecule type" value="Genomic_DNA"/>
</dbReference>
<comment type="caution">
    <text evidence="7">The sequence shown here is derived from an EMBL/GenBank/DDBJ whole genome shotgun (WGS) entry which is preliminary data.</text>
</comment>
<keyword evidence="5" id="KW-1133">Transmembrane helix</keyword>
<keyword evidence="5" id="KW-0812">Transmembrane</keyword>
<dbReference type="SUPFAM" id="SSF52540">
    <property type="entry name" value="P-loop containing nucleoside triphosphate hydrolases"/>
    <property type="match status" value="1"/>
</dbReference>
<dbReference type="PANTHER" id="PTHR22683:SF41">
    <property type="entry name" value="DNA TRANSLOCASE FTSK"/>
    <property type="match status" value="1"/>
</dbReference>
<name>A0ABP3N9N5_SACER</name>
<proteinExistence type="predicted"/>
<evidence type="ECO:0000256" key="4">
    <source>
        <dbReference type="SAM" id="MobiDB-lite"/>
    </source>
</evidence>
<dbReference type="RefSeq" id="WP_009946143.1">
    <property type="nucleotide sequence ID" value="NZ_BAAAGS010000029.1"/>
</dbReference>
<evidence type="ECO:0000313" key="8">
    <source>
        <dbReference type="Proteomes" id="UP001500729"/>
    </source>
</evidence>
<keyword evidence="1 3" id="KW-0547">Nucleotide-binding</keyword>
<feature type="compositionally biased region" description="Acidic residues" evidence="4">
    <location>
        <begin position="42"/>
        <end position="51"/>
    </location>
</feature>
<dbReference type="InterPro" id="IPR050206">
    <property type="entry name" value="FtsK/SpoIIIE/SftA"/>
</dbReference>
<evidence type="ECO:0000256" key="1">
    <source>
        <dbReference type="ARBA" id="ARBA00022741"/>
    </source>
</evidence>
<dbReference type="Gene3D" id="3.40.50.300">
    <property type="entry name" value="P-loop containing nucleotide triphosphate hydrolases"/>
    <property type="match status" value="1"/>
</dbReference>
<feature type="domain" description="FtsK" evidence="6">
    <location>
        <begin position="358"/>
        <end position="552"/>
    </location>
</feature>
<dbReference type="InterPro" id="IPR002543">
    <property type="entry name" value="FtsK_dom"/>
</dbReference>
<gene>
    <name evidence="7" type="ORF">GCM10009533_42400</name>
</gene>
<feature type="binding site" evidence="3">
    <location>
        <begin position="376"/>
        <end position="383"/>
    </location>
    <ligand>
        <name>ATP</name>
        <dbReference type="ChEBI" id="CHEBI:30616"/>
    </ligand>
</feature>
<feature type="region of interest" description="Disordered" evidence="4">
    <location>
        <begin position="694"/>
        <end position="726"/>
    </location>
</feature>
<dbReference type="Proteomes" id="UP001500729">
    <property type="component" value="Unassembled WGS sequence"/>
</dbReference>
<keyword evidence="8" id="KW-1185">Reference proteome</keyword>
<keyword evidence="5" id="KW-0472">Membrane</keyword>
<reference evidence="8" key="1">
    <citation type="journal article" date="2019" name="Int. J. Syst. Evol. Microbiol.">
        <title>The Global Catalogue of Microorganisms (GCM) 10K type strain sequencing project: providing services to taxonomists for standard genome sequencing and annotation.</title>
        <authorList>
            <consortium name="The Broad Institute Genomics Platform"/>
            <consortium name="The Broad Institute Genome Sequencing Center for Infectious Disease"/>
            <person name="Wu L."/>
            <person name="Ma J."/>
        </authorList>
    </citation>
    <scope>NUCLEOTIDE SEQUENCE [LARGE SCALE GENOMIC DNA]</scope>
    <source>
        <strain evidence="8">JCM 10303</strain>
    </source>
</reference>
<evidence type="ECO:0000256" key="2">
    <source>
        <dbReference type="ARBA" id="ARBA00022840"/>
    </source>
</evidence>
<dbReference type="InterPro" id="IPR027417">
    <property type="entry name" value="P-loop_NTPase"/>
</dbReference>
<protein>
    <submittedName>
        <fullName evidence="7">FtsK/SpoIIIE domain-containing protein</fullName>
    </submittedName>
</protein>
<feature type="compositionally biased region" description="Basic and acidic residues" evidence="4">
    <location>
        <begin position="1"/>
        <end position="10"/>
    </location>
</feature>
<evidence type="ECO:0000259" key="6">
    <source>
        <dbReference type="PROSITE" id="PS50901"/>
    </source>
</evidence>
<organism evidence="7 8">
    <name type="scientific">Saccharopolyspora erythraea</name>
    <name type="common">Streptomyces erythraeus</name>
    <dbReference type="NCBI Taxonomy" id="1836"/>
    <lineage>
        <taxon>Bacteria</taxon>
        <taxon>Bacillati</taxon>
        <taxon>Actinomycetota</taxon>
        <taxon>Actinomycetes</taxon>
        <taxon>Pseudonocardiales</taxon>
        <taxon>Pseudonocardiaceae</taxon>
        <taxon>Saccharopolyspora</taxon>
    </lineage>
</organism>